<evidence type="ECO:0000313" key="1">
    <source>
        <dbReference type="EMBL" id="MPM62385.1"/>
    </source>
</evidence>
<reference evidence="1" key="1">
    <citation type="submission" date="2019-08" db="EMBL/GenBank/DDBJ databases">
        <authorList>
            <person name="Kucharzyk K."/>
            <person name="Murdoch R.W."/>
            <person name="Higgins S."/>
            <person name="Loffler F."/>
        </authorList>
    </citation>
    <scope>NUCLEOTIDE SEQUENCE</scope>
</reference>
<dbReference type="InterPro" id="IPR000238">
    <property type="entry name" value="RbfA"/>
</dbReference>
<dbReference type="InterPro" id="IPR020053">
    <property type="entry name" value="Ribosome-bd_factorA_CS"/>
</dbReference>
<dbReference type="Gene3D" id="3.30.300.20">
    <property type="match status" value="1"/>
</dbReference>
<dbReference type="PROSITE" id="PS01319">
    <property type="entry name" value="RBFA"/>
    <property type="match status" value="1"/>
</dbReference>
<comment type="caution">
    <text evidence="1">The sequence shown here is derived from an EMBL/GenBank/DDBJ whole genome shotgun (WGS) entry which is preliminary data.</text>
</comment>
<dbReference type="GO" id="GO:0043024">
    <property type="term" value="F:ribosomal small subunit binding"/>
    <property type="evidence" value="ECO:0007669"/>
    <property type="project" value="TreeGrafter"/>
</dbReference>
<dbReference type="NCBIfam" id="TIGR00082">
    <property type="entry name" value="rbfA"/>
    <property type="match status" value="1"/>
</dbReference>
<dbReference type="InterPro" id="IPR015946">
    <property type="entry name" value="KH_dom-like_a/b"/>
</dbReference>
<dbReference type="HAMAP" id="MF_00003">
    <property type="entry name" value="RbfA"/>
    <property type="match status" value="1"/>
</dbReference>
<dbReference type="AlphaFoldDB" id="A0A645BAA4"/>
<dbReference type="InterPro" id="IPR023799">
    <property type="entry name" value="RbfA_dom_sf"/>
</dbReference>
<protein>
    <submittedName>
        <fullName evidence="1">Ribosome-binding factor A</fullName>
    </submittedName>
</protein>
<dbReference type="EMBL" id="VSSQ01018837">
    <property type="protein sequence ID" value="MPM62385.1"/>
    <property type="molecule type" value="Genomic_DNA"/>
</dbReference>
<sequence length="126" mass="14275">MKNNNRMTRINDEIAKEMAQIIRGELKDPRIGVMTSVIRVETTQDLKFCKVFISVLGNDDEKANVMKGLKNAAGYIRHLLAERVNLRVTPELIFKLDDSVEYSIKMSKLIEEISSQPPVGEGEPLE</sequence>
<gene>
    <name evidence="1" type="primary">rbfA_38</name>
    <name evidence="1" type="ORF">SDC9_109256</name>
</gene>
<dbReference type="GO" id="GO:0005829">
    <property type="term" value="C:cytosol"/>
    <property type="evidence" value="ECO:0007669"/>
    <property type="project" value="TreeGrafter"/>
</dbReference>
<proteinExistence type="inferred from homology"/>
<organism evidence="1">
    <name type="scientific">bioreactor metagenome</name>
    <dbReference type="NCBI Taxonomy" id="1076179"/>
    <lineage>
        <taxon>unclassified sequences</taxon>
        <taxon>metagenomes</taxon>
        <taxon>ecological metagenomes</taxon>
    </lineage>
</organism>
<dbReference type="SUPFAM" id="SSF89919">
    <property type="entry name" value="Ribosome-binding factor A, RbfA"/>
    <property type="match status" value="1"/>
</dbReference>
<dbReference type="GO" id="GO:0006364">
    <property type="term" value="P:rRNA processing"/>
    <property type="evidence" value="ECO:0007669"/>
    <property type="project" value="InterPro"/>
</dbReference>
<dbReference type="PANTHER" id="PTHR33515:SF1">
    <property type="entry name" value="RIBOSOME-BINDING FACTOR A, CHLOROPLASTIC-RELATED"/>
    <property type="match status" value="1"/>
</dbReference>
<dbReference type="PANTHER" id="PTHR33515">
    <property type="entry name" value="RIBOSOME-BINDING FACTOR A, CHLOROPLASTIC-RELATED"/>
    <property type="match status" value="1"/>
</dbReference>
<dbReference type="Pfam" id="PF02033">
    <property type="entry name" value="RBFA"/>
    <property type="match status" value="1"/>
</dbReference>
<name>A0A645BAA4_9ZZZZ</name>
<accession>A0A645BAA4</accession>